<proteinExistence type="predicted"/>
<evidence type="ECO:0000313" key="1">
    <source>
        <dbReference type="EMBL" id="KAK9763492.1"/>
    </source>
</evidence>
<reference evidence="1 2" key="1">
    <citation type="submission" date="2023-04" db="EMBL/GenBank/DDBJ databases">
        <title>Genome of Basidiobolus ranarum AG-B5.</title>
        <authorList>
            <person name="Stajich J.E."/>
            <person name="Carter-House D."/>
            <person name="Gryganskyi A."/>
        </authorList>
    </citation>
    <scope>NUCLEOTIDE SEQUENCE [LARGE SCALE GENOMIC DNA]</scope>
    <source>
        <strain evidence="1 2">AG-B5</strain>
    </source>
</reference>
<dbReference type="PANTHER" id="PTHR48465">
    <property type="entry name" value="PROTEIN SSUH2 HOMOLOG"/>
    <property type="match status" value="1"/>
</dbReference>
<dbReference type="EMBL" id="JASJQH010000627">
    <property type="protein sequence ID" value="KAK9763492.1"/>
    <property type="molecule type" value="Genomic_DNA"/>
</dbReference>
<name>A0ABR2WPQ3_9FUNG</name>
<dbReference type="Proteomes" id="UP001479436">
    <property type="component" value="Unassembled WGS sequence"/>
</dbReference>
<protein>
    <submittedName>
        <fullName evidence="1">Uncharacterized protein</fullName>
    </submittedName>
</protein>
<organism evidence="1 2">
    <name type="scientific">Basidiobolus ranarum</name>
    <dbReference type="NCBI Taxonomy" id="34480"/>
    <lineage>
        <taxon>Eukaryota</taxon>
        <taxon>Fungi</taxon>
        <taxon>Fungi incertae sedis</taxon>
        <taxon>Zoopagomycota</taxon>
        <taxon>Entomophthoromycotina</taxon>
        <taxon>Basidiobolomycetes</taxon>
        <taxon>Basidiobolales</taxon>
        <taxon>Basidiobolaceae</taxon>
        <taxon>Basidiobolus</taxon>
    </lineage>
</organism>
<keyword evidence="2" id="KW-1185">Reference proteome</keyword>
<gene>
    <name evidence="1" type="ORF">K7432_009784</name>
</gene>
<dbReference type="InterPro" id="IPR052789">
    <property type="entry name" value="SSUH2_homolog"/>
</dbReference>
<dbReference type="PANTHER" id="PTHR48465:SF1">
    <property type="entry name" value="PROTEIN SSUH2 HOMOLOG"/>
    <property type="match status" value="1"/>
</dbReference>
<evidence type="ECO:0000313" key="2">
    <source>
        <dbReference type="Proteomes" id="UP001479436"/>
    </source>
</evidence>
<feature type="non-terminal residue" evidence="1">
    <location>
        <position position="224"/>
    </location>
</feature>
<sequence length="224" mass="24658">MNFPFPEAVPYSFPLADKPFANEVVLNPLPYNLDAIIIRRKLSSYVSRYSTYSEAPVNWGYILAAERNDVARVKLETYIEVREIVRKSLPFAKSRNIIANDTNPQNVNIWAIEVESPNVESYEDKKIEVELENTSEITNCTLCLGNGYKTCASCHGAGKLLCTTCNGNGSYLSSANCNSSNSTNDSNIVTRICSSCSGCKQLLCSNCNHTGRSKCKDCHGSGVL</sequence>
<accession>A0ABR2WPQ3</accession>
<comment type="caution">
    <text evidence="1">The sequence shown here is derived from an EMBL/GenBank/DDBJ whole genome shotgun (WGS) entry which is preliminary data.</text>
</comment>